<dbReference type="GO" id="GO:0016787">
    <property type="term" value="F:hydrolase activity"/>
    <property type="evidence" value="ECO:0007669"/>
    <property type="project" value="TreeGrafter"/>
</dbReference>
<comment type="subcellular location">
    <subcellularLocation>
        <location evidence="1">Membrane</location>
        <topology evidence="1">Multi-pass membrane protein</topology>
    </subcellularLocation>
</comment>
<evidence type="ECO:0000256" key="1">
    <source>
        <dbReference type="ARBA" id="ARBA00004141"/>
    </source>
</evidence>
<feature type="transmembrane region" description="Helical" evidence="6">
    <location>
        <begin position="105"/>
        <end position="124"/>
    </location>
</feature>
<dbReference type="AlphaFoldDB" id="A0A9D2PN79"/>
<organism evidence="7 8">
    <name type="scientific">Candidatus Blautia merdavium</name>
    <dbReference type="NCBI Taxonomy" id="2838494"/>
    <lineage>
        <taxon>Bacteria</taxon>
        <taxon>Bacillati</taxon>
        <taxon>Bacillota</taxon>
        <taxon>Clostridia</taxon>
        <taxon>Lachnospirales</taxon>
        <taxon>Lachnospiraceae</taxon>
        <taxon>Blautia</taxon>
    </lineage>
</organism>
<accession>A0A9D2PN79</accession>
<feature type="transmembrane region" description="Helical" evidence="6">
    <location>
        <begin position="66"/>
        <end position="99"/>
    </location>
</feature>
<keyword evidence="5 6" id="KW-0472">Membrane</keyword>
<name>A0A9D2PN79_9FIRM</name>
<protein>
    <submittedName>
        <fullName evidence="7">Lysoplasmalogenase</fullName>
    </submittedName>
</protein>
<keyword evidence="3 6" id="KW-0812">Transmembrane</keyword>
<dbReference type="PANTHER" id="PTHR31885">
    <property type="entry name" value="GH04784P"/>
    <property type="match status" value="1"/>
</dbReference>
<keyword evidence="4 6" id="KW-1133">Transmembrane helix</keyword>
<evidence type="ECO:0000256" key="4">
    <source>
        <dbReference type="ARBA" id="ARBA00022989"/>
    </source>
</evidence>
<evidence type="ECO:0000256" key="6">
    <source>
        <dbReference type="SAM" id="Phobius"/>
    </source>
</evidence>
<dbReference type="InterPro" id="IPR012506">
    <property type="entry name" value="TMEM86B-like"/>
</dbReference>
<gene>
    <name evidence="7" type="ORF">H9753_11385</name>
</gene>
<feature type="transmembrane region" description="Helical" evidence="6">
    <location>
        <begin position="164"/>
        <end position="181"/>
    </location>
</feature>
<evidence type="ECO:0000256" key="5">
    <source>
        <dbReference type="ARBA" id="ARBA00023136"/>
    </source>
</evidence>
<dbReference type="Proteomes" id="UP000823886">
    <property type="component" value="Unassembled WGS sequence"/>
</dbReference>
<reference evidence="7" key="1">
    <citation type="journal article" date="2021" name="PeerJ">
        <title>Extensive microbial diversity within the chicken gut microbiome revealed by metagenomics and culture.</title>
        <authorList>
            <person name="Gilroy R."/>
            <person name="Ravi A."/>
            <person name="Getino M."/>
            <person name="Pursley I."/>
            <person name="Horton D.L."/>
            <person name="Alikhan N.F."/>
            <person name="Baker D."/>
            <person name="Gharbi K."/>
            <person name="Hall N."/>
            <person name="Watson M."/>
            <person name="Adriaenssens E.M."/>
            <person name="Foster-Nyarko E."/>
            <person name="Jarju S."/>
            <person name="Secka A."/>
            <person name="Antonio M."/>
            <person name="Oren A."/>
            <person name="Chaudhuri R.R."/>
            <person name="La Ragione R."/>
            <person name="Hildebrand F."/>
            <person name="Pallen M.J."/>
        </authorList>
    </citation>
    <scope>NUCLEOTIDE SEQUENCE</scope>
    <source>
        <strain evidence="7">ChiBcec2-3848</strain>
    </source>
</reference>
<dbReference type="PANTHER" id="PTHR31885:SF6">
    <property type="entry name" value="GH04784P"/>
    <property type="match status" value="1"/>
</dbReference>
<evidence type="ECO:0000313" key="7">
    <source>
        <dbReference type="EMBL" id="HJC64203.1"/>
    </source>
</evidence>
<dbReference type="EMBL" id="DWVZ01000150">
    <property type="protein sequence ID" value="HJC64203.1"/>
    <property type="molecule type" value="Genomic_DNA"/>
</dbReference>
<proteinExistence type="inferred from homology"/>
<evidence type="ECO:0000256" key="2">
    <source>
        <dbReference type="ARBA" id="ARBA00007375"/>
    </source>
</evidence>
<dbReference type="GO" id="GO:0016020">
    <property type="term" value="C:membrane"/>
    <property type="evidence" value="ECO:0007669"/>
    <property type="project" value="UniProtKB-SubCell"/>
</dbReference>
<sequence length="214" mass="23389">MVCIALAVPVIAAGMVLHFKLKEWGKGKWNILPKCLSTWAVVSIGILGMAQGSGAELEKGWILAALLLFLAADALLEVQFFLGAAVFGAGHLLLILWILRQDAYSLWSFPVWAVLLGLSLLLFQKELKEGKKDPKIYLLILYPAVLMGMAALAVILPWKLGKEYLCAGIGAVLFAVSDLMVGKGFFHPLSKSMSYLALSLYYGGIFFLSLLLWN</sequence>
<comment type="similarity">
    <text evidence="2">Belongs to the TMEM86 family.</text>
</comment>
<reference evidence="7" key="2">
    <citation type="submission" date="2021-04" db="EMBL/GenBank/DDBJ databases">
        <authorList>
            <person name="Gilroy R."/>
        </authorList>
    </citation>
    <scope>NUCLEOTIDE SEQUENCE</scope>
    <source>
        <strain evidence="7">ChiBcec2-3848</strain>
    </source>
</reference>
<evidence type="ECO:0000256" key="3">
    <source>
        <dbReference type="ARBA" id="ARBA00022692"/>
    </source>
</evidence>
<dbReference type="Pfam" id="PF07947">
    <property type="entry name" value="YhhN"/>
    <property type="match status" value="1"/>
</dbReference>
<comment type="caution">
    <text evidence="7">The sequence shown here is derived from an EMBL/GenBank/DDBJ whole genome shotgun (WGS) entry which is preliminary data.</text>
</comment>
<evidence type="ECO:0000313" key="8">
    <source>
        <dbReference type="Proteomes" id="UP000823886"/>
    </source>
</evidence>
<feature type="transmembrane region" description="Helical" evidence="6">
    <location>
        <begin position="193"/>
        <end position="213"/>
    </location>
</feature>
<feature type="transmembrane region" description="Helical" evidence="6">
    <location>
        <begin position="136"/>
        <end position="158"/>
    </location>
</feature>